<dbReference type="EMBL" id="LWIC01000002">
    <property type="protein sequence ID" value="ORM29721.1"/>
    <property type="molecule type" value="Genomic_DNA"/>
</dbReference>
<comment type="caution">
    <text evidence="2">The sequence shown here is derived from an EMBL/GenBank/DDBJ whole genome shotgun (WGS) entry which is preliminary data.</text>
</comment>
<sequence>MGSSGAVEFHRKLVRDNIPDVILANGDRPHWRPIVDDSDYLAALLTKVVEEAKELQDASPENRIDELADLLEVAAALMAELGMADSEVKKVADRKRTTRGGFTKRIWLDHVEMGNTAQP</sequence>
<dbReference type="CDD" id="cd11532">
    <property type="entry name" value="NTP-PPase_COG4997"/>
    <property type="match status" value="1"/>
</dbReference>
<proteinExistence type="predicted"/>
<reference evidence="1" key="2">
    <citation type="submission" date="2019-11" db="EMBL/GenBank/DDBJ databases">
        <title>Spread of Macrolides and rifampicin resistant Rhodococcus equi in clinical isolates in the USA.</title>
        <authorList>
            <person name="Alvarez-Narvaez S."/>
            <person name="Huber L."/>
            <person name="Cohen N.D."/>
            <person name="Slovis N."/>
            <person name="Greiter M."/>
            <person name="Giguere S."/>
            <person name="Hart K."/>
        </authorList>
    </citation>
    <scope>NUCLEOTIDE SEQUENCE</scope>
    <source>
        <strain evidence="1">Lh_38</strain>
    </source>
</reference>
<evidence type="ECO:0000313" key="1">
    <source>
        <dbReference type="EMBL" id="MBM4630376.1"/>
    </source>
</evidence>
<dbReference type="RefSeq" id="WP_022596331.1">
    <property type="nucleotide sequence ID" value="NZ_AP025268.1"/>
</dbReference>
<protein>
    <submittedName>
        <fullName evidence="1">Phosphoribosyl-ATP pyrophosphohydrolase</fullName>
    </submittedName>
</protein>
<dbReference type="EMBL" id="WUXD01000097">
    <property type="protein sequence ID" value="MBM4630376.1"/>
    <property type="molecule type" value="Genomic_DNA"/>
</dbReference>
<dbReference type="InterPro" id="IPR021130">
    <property type="entry name" value="PRib-ATP_PPHydrolase-like"/>
</dbReference>
<dbReference type="InterPro" id="IPR038735">
    <property type="entry name" value="MSMEG_1276-like_NTP-PPase_dom"/>
</dbReference>
<dbReference type="SUPFAM" id="SSF101386">
    <property type="entry name" value="all-alpha NTP pyrophosphatases"/>
    <property type="match status" value="1"/>
</dbReference>
<evidence type="ECO:0000313" key="3">
    <source>
        <dbReference type="Proteomes" id="UP000193518"/>
    </source>
</evidence>
<dbReference type="Proteomes" id="UP000193518">
    <property type="component" value="Unassembled WGS sequence"/>
</dbReference>
<accession>A0AAE5MK45</accession>
<gene>
    <name evidence="2" type="ORF">A5N68_07530</name>
    <name evidence="1" type="ORF">GS453_27755</name>
</gene>
<evidence type="ECO:0000313" key="2">
    <source>
        <dbReference type="EMBL" id="ORM29721.1"/>
    </source>
</evidence>
<name>A0AAE5MK45_RHOHA</name>
<dbReference type="GeneID" id="57578284"/>
<dbReference type="AlphaFoldDB" id="A0AAE5MK45"/>
<dbReference type="Pfam" id="PF01503">
    <property type="entry name" value="PRA-PH"/>
    <property type="match status" value="1"/>
</dbReference>
<dbReference type="Proteomes" id="UP000738270">
    <property type="component" value="Unassembled WGS sequence"/>
</dbReference>
<organism evidence="2 3">
    <name type="scientific">Rhodococcus hoagii</name>
    <name type="common">Corynebacterium equii</name>
    <dbReference type="NCBI Taxonomy" id="43767"/>
    <lineage>
        <taxon>Bacteria</taxon>
        <taxon>Bacillati</taxon>
        <taxon>Actinomycetota</taxon>
        <taxon>Actinomycetes</taxon>
        <taxon>Mycobacteriales</taxon>
        <taxon>Nocardiaceae</taxon>
        <taxon>Prescottella</taxon>
    </lineage>
</organism>
<reference evidence="2 3" key="1">
    <citation type="journal article" date="2016" name="Genome Biol. Evol.">
        <title>Pangenome and Phylogenomic Analysis of the Pathogenic Actinobacterium Rhodococcus equi.</title>
        <authorList>
            <person name="Anastasi E."/>
            <person name="MacArthur I."/>
            <person name="Scortti M."/>
            <person name="Alvarez S."/>
            <person name="Giguere S."/>
            <person name="Vazquez-Boland J.A."/>
        </authorList>
    </citation>
    <scope>NUCLEOTIDE SEQUENCE [LARGE SCALE GENOMIC DNA]</scope>
    <source>
        <strain evidence="2 3">PAM1271</strain>
    </source>
</reference>